<evidence type="ECO:0000313" key="1">
    <source>
        <dbReference type="EMBL" id="MDO3695977.1"/>
    </source>
</evidence>
<reference evidence="1" key="1">
    <citation type="submission" date="2023-07" db="EMBL/GenBank/DDBJ databases">
        <title>Wenyingzhuangia sp. chi5 genome sequencing and assembly.</title>
        <authorList>
            <person name="Park S."/>
        </authorList>
    </citation>
    <scope>NUCLEOTIDE SEQUENCE</scope>
    <source>
        <strain evidence="1">Chi5</strain>
    </source>
</reference>
<gene>
    <name evidence="1" type="ORF">QVZ41_14085</name>
</gene>
<dbReference type="RefSeq" id="WP_302885284.1">
    <property type="nucleotide sequence ID" value="NZ_JAUMIT010000014.1"/>
</dbReference>
<keyword evidence="2" id="KW-1185">Reference proteome</keyword>
<organism evidence="1 2">
    <name type="scientific">Wenyingzhuangia gilva</name>
    <dbReference type="NCBI Taxonomy" id="3057677"/>
    <lineage>
        <taxon>Bacteria</taxon>
        <taxon>Pseudomonadati</taxon>
        <taxon>Bacteroidota</taxon>
        <taxon>Flavobacteriia</taxon>
        <taxon>Flavobacteriales</taxon>
        <taxon>Flavobacteriaceae</taxon>
        <taxon>Wenyingzhuangia</taxon>
    </lineage>
</organism>
<protein>
    <submittedName>
        <fullName evidence="1">Uncharacterized protein</fullName>
    </submittedName>
</protein>
<accession>A0ABT8VVH0</accession>
<dbReference type="Proteomes" id="UP001168642">
    <property type="component" value="Unassembled WGS sequence"/>
</dbReference>
<evidence type="ECO:0000313" key="2">
    <source>
        <dbReference type="Proteomes" id="UP001168642"/>
    </source>
</evidence>
<sequence>MKQILFIENETDEVLPKEYHKINNICAIIYDQITEIFTKKNYKSLLETKISFDKNIQNIEQLENDEIHILDYLKENGLNNELENILTKHILLSISSDFVNFIFESLNCAKKCKSTVAYALLRKPFTDELLLLEQLLVDRTDFIYKFFHIGEPKNYDPSFKYKNVEIIKETIEKATSKLKMNFFYSKDFIYELRYDKTFVNGINGISNKALHIVTNDSHYKTTEQNFNFIFSRKNDIIEQLKNYYLTVPHLLFYSASIIDEIAFSFIKNNDTENNSLRILKQFKRLIGYVLFTEENKVTKTFQNNELFKILSENLNFICENCNHTNETNRNDYESFFYSNSITCKKCSTDLLKFENNIIEIQKI</sequence>
<proteinExistence type="predicted"/>
<dbReference type="EMBL" id="JAUMIT010000014">
    <property type="protein sequence ID" value="MDO3695977.1"/>
    <property type="molecule type" value="Genomic_DNA"/>
</dbReference>
<comment type="caution">
    <text evidence="1">The sequence shown here is derived from an EMBL/GenBank/DDBJ whole genome shotgun (WGS) entry which is preliminary data.</text>
</comment>
<name>A0ABT8VVH0_9FLAO</name>